<name>A0A1X2HRR5_SYNRA</name>
<feature type="compositionally biased region" description="Basic and acidic residues" evidence="8">
    <location>
        <begin position="1"/>
        <end position="10"/>
    </location>
</feature>
<dbReference type="FunCoup" id="A0A1X2HRR5">
    <property type="interactions" value="752"/>
</dbReference>
<comment type="similarity">
    <text evidence="6">Belongs to the WD repeat UTP18 family.</text>
</comment>
<dbReference type="OMA" id="DLNRATY"/>
<keyword evidence="3 7" id="KW-0853">WD repeat</keyword>
<evidence type="ECO:0000313" key="9">
    <source>
        <dbReference type="EMBL" id="ORZ02243.1"/>
    </source>
</evidence>
<dbReference type="Proteomes" id="UP000242180">
    <property type="component" value="Unassembled WGS sequence"/>
</dbReference>
<feature type="compositionally biased region" description="Acidic residues" evidence="8">
    <location>
        <begin position="11"/>
        <end position="27"/>
    </location>
</feature>
<proteinExistence type="inferred from homology"/>
<evidence type="ECO:0000256" key="7">
    <source>
        <dbReference type="PROSITE-ProRule" id="PRU00221"/>
    </source>
</evidence>
<reference evidence="9 10" key="1">
    <citation type="submission" date="2016-07" db="EMBL/GenBank/DDBJ databases">
        <title>Pervasive Adenine N6-methylation of Active Genes in Fungi.</title>
        <authorList>
            <consortium name="DOE Joint Genome Institute"/>
            <person name="Mondo S.J."/>
            <person name="Dannebaum R.O."/>
            <person name="Kuo R.C."/>
            <person name="Labutti K."/>
            <person name="Haridas S."/>
            <person name="Kuo A."/>
            <person name="Salamov A."/>
            <person name="Ahrendt S.R."/>
            <person name="Lipzen A."/>
            <person name="Sullivan W."/>
            <person name="Andreopoulos W.B."/>
            <person name="Clum A."/>
            <person name="Lindquist E."/>
            <person name="Daum C."/>
            <person name="Ramamoorthy G.K."/>
            <person name="Gryganskyi A."/>
            <person name="Culley D."/>
            <person name="Magnuson J.K."/>
            <person name="James T.Y."/>
            <person name="O'Malley M.A."/>
            <person name="Stajich J.E."/>
            <person name="Spatafora J.W."/>
            <person name="Visel A."/>
            <person name="Grigoriev I.V."/>
        </authorList>
    </citation>
    <scope>NUCLEOTIDE SEQUENCE [LARGE SCALE GENOMIC DNA]</scope>
    <source>
        <strain evidence="9 10">NRRL 2496</strain>
    </source>
</reference>
<dbReference type="PANTHER" id="PTHR18359:SF0">
    <property type="entry name" value="U3 SMALL NUCLEOLAR RNA-ASSOCIATED PROTEIN 18 HOMOLOG"/>
    <property type="match status" value="1"/>
</dbReference>
<dbReference type="SMART" id="SM00320">
    <property type="entry name" value="WD40"/>
    <property type="match status" value="5"/>
</dbReference>
<keyword evidence="10" id="KW-1185">Reference proteome</keyword>
<evidence type="ECO:0000256" key="4">
    <source>
        <dbReference type="ARBA" id="ARBA00022737"/>
    </source>
</evidence>
<accession>A0A1X2HRR5</accession>
<evidence type="ECO:0000313" key="10">
    <source>
        <dbReference type="Proteomes" id="UP000242180"/>
    </source>
</evidence>
<dbReference type="OrthoDB" id="1935146at2759"/>
<comment type="caution">
    <text evidence="9">The sequence shown here is derived from an EMBL/GenBank/DDBJ whole genome shotgun (WGS) entry which is preliminary data.</text>
</comment>
<dbReference type="InterPro" id="IPR015943">
    <property type="entry name" value="WD40/YVTN_repeat-like_dom_sf"/>
</dbReference>
<dbReference type="PANTHER" id="PTHR18359">
    <property type="entry name" value="WD-REPEAT PROTEIN-RELATED"/>
    <property type="match status" value="1"/>
</dbReference>
<dbReference type="EMBL" id="MCGN01000001">
    <property type="protein sequence ID" value="ORZ02243.1"/>
    <property type="molecule type" value="Genomic_DNA"/>
</dbReference>
<protein>
    <submittedName>
        <fullName evidence="9">WD40-repeat-containing domain protein</fullName>
    </submittedName>
</protein>
<evidence type="ECO:0000256" key="1">
    <source>
        <dbReference type="ARBA" id="ARBA00004604"/>
    </source>
</evidence>
<evidence type="ECO:0000256" key="6">
    <source>
        <dbReference type="ARBA" id="ARBA00025767"/>
    </source>
</evidence>
<dbReference type="PROSITE" id="PS50082">
    <property type="entry name" value="WD_REPEATS_2"/>
    <property type="match status" value="1"/>
</dbReference>
<keyword evidence="2" id="KW-0698">rRNA processing</keyword>
<dbReference type="InterPro" id="IPR001680">
    <property type="entry name" value="WD40_rpt"/>
</dbReference>
<evidence type="ECO:0000256" key="3">
    <source>
        <dbReference type="ARBA" id="ARBA00022574"/>
    </source>
</evidence>
<feature type="compositionally biased region" description="Acidic residues" evidence="8">
    <location>
        <begin position="112"/>
        <end position="121"/>
    </location>
</feature>
<organism evidence="9 10">
    <name type="scientific">Syncephalastrum racemosum</name>
    <name type="common">Filamentous fungus</name>
    <dbReference type="NCBI Taxonomy" id="13706"/>
    <lineage>
        <taxon>Eukaryota</taxon>
        <taxon>Fungi</taxon>
        <taxon>Fungi incertae sedis</taxon>
        <taxon>Mucoromycota</taxon>
        <taxon>Mucoromycotina</taxon>
        <taxon>Mucoromycetes</taxon>
        <taxon>Mucorales</taxon>
        <taxon>Syncephalastraceae</taxon>
        <taxon>Syncephalastrum</taxon>
    </lineage>
</organism>
<dbReference type="Pfam" id="PF00400">
    <property type="entry name" value="WD40"/>
    <property type="match status" value="1"/>
</dbReference>
<sequence>MDESSDKNEALEETDEEEEEEEEEEERLDATYGYKRAPAWHDSDDERLRISLLGSNKLKKLRKTENEDVVSGTVYERRLRSQHAKMYPRPGWAVPPSERHQRIRRGSFDSASDSDDDVDLNEDQRSDEDRLDLLKSTYGILDQRRQHRYLPPGEINLQRDLSGSKLGGRTRQAVTALQFHPNAQVLMSASADKTLRLFQIDGQDNPKIQSVFFKDLRIRNAAFHPSGDQVFVTGRRPYYYIYDVQAGAIDRCPEILGRTQDNFQNNLQAFTLSPDGRYMAVRASNGHIIIVSTRTKRWVTDLKMSGAAVSMDWSSDGKFLHTINSEGEAYMWDVGQRDCVKRWIDDGAYGTTRLKTSPENKYMAVGSESGIVNVYDQSVYQPDLYRPKPLKQIGNLTTKITDLWYNHDSQLLAINSAVTKDAFKLVHLPSCTVYQNWPTARTPLAHVTACTFSPNSDYMVVGNHLGRTMLLRMNHYAL</sequence>
<dbReference type="GO" id="GO:0034388">
    <property type="term" value="C:Pwp2p-containing subcomplex of 90S preribosome"/>
    <property type="evidence" value="ECO:0007669"/>
    <property type="project" value="TreeGrafter"/>
</dbReference>
<feature type="region of interest" description="Disordered" evidence="8">
    <location>
        <begin position="1"/>
        <end position="34"/>
    </location>
</feature>
<gene>
    <name evidence="9" type="ORF">BCR43DRAFT_429656</name>
</gene>
<dbReference type="InParanoid" id="A0A1X2HRR5"/>
<dbReference type="STRING" id="13706.A0A1X2HRR5"/>
<evidence type="ECO:0000256" key="2">
    <source>
        <dbReference type="ARBA" id="ARBA00022552"/>
    </source>
</evidence>
<dbReference type="InterPro" id="IPR045161">
    <property type="entry name" value="Utp18"/>
</dbReference>
<comment type="subcellular location">
    <subcellularLocation>
        <location evidence="1">Nucleus</location>
        <location evidence="1">Nucleolus</location>
    </subcellularLocation>
</comment>
<keyword evidence="4" id="KW-0677">Repeat</keyword>
<dbReference type="AlphaFoldDB" id="A0A1X2HRR5"/>
<evidence type="ECO:0000256" key="5">
    <source>
        <dbReference type="ARBA" id="ARBA00023242"/>
    </source>
</evidence>
<dbReference type="GO" id="GO:0006364">
    <property type="term" value="P:rRNA processing"/>
    <property type="evidence" value="ECO:0007669"/>
    <property type="project" value="UniProtKB-KW"/>
</dbReference>
<dbReference type="Gene3D" id="2.130.10.10">
    <property type="entry name" value="YVTN repeat-like/Quinoprotein amine dehydrogenase"/>
    <property type="match status" value="1"/>
</dbReference>
<dbReference type="InterPro" id="IPR036322">
    <property type="entry name" value="WD40_repeat_dom_sf"/>
</dbReference>
<dbReference type="GO" id="GO:0032040">
    <property type="term" value="C:small-subunit processome"/>
    <property type="evidence" value="ECO:0007669"/>
    <property type="project" value="EnsemblFungi"/>
</dbReference>
<feature type="region of interest" description="Disordered" evidence="8">
    <location>
        <begin position="86"/>
        <end position="125"/>
    </location>
</feature>
<keyword evidence="5" id="KW-0539">Nucleus</keyword>
<feature type="repeat" description="WD" evidence="7">
    <location>
        <begin position="174"/>
        <end position="201"/>
    </location>
</feature>
<evidence type="ECO:0000256" key="8">
    <source>
        <dbReference type="SAM" id="MobiDB-lite"/>
    </source>
</evidence>
<dbReference type="SUPFAM" id="SSF50978">
    <property type="entry name" value="WD40 repeat-like"/>
    <property type="match status" value="1"/>
</dbReference>